<evidence type="ECO:0000313" key="3">
    <source>
        <dbReference type="Proteomes" id="UP000266841"/>
    </source>
</evidence>
<name>K0RE75_THAOC</name>
<protein>
    <submittedName>
        <fullName evidence="2">Uncharacterized protein</fullName>
    </submittedName>
</protein>
<feature type="region of interest" description="Disordered" evidence="1">
    <location>
        <begin position="47"/>
        <end position="85"/>
    </location>
</feature>
<sequence length="585" mass="65521">MWVWGYKHKQARRARAGPLDHGQGRAGQGQAGRWRYDYERAYDSFGDRARGETGRHEPRVGRGQGEADDFHKPSRSARTSQFFPCPAGCGRNVTERSVNDHLDICPKLACGRKMVHPSANDNQLSNDPDKSKRGRVDKAPGESNGSQPVIPDDSAPTKRRKVQDDAFAHMLKNASKVYSALEKHTTKFVFHLNEDLSVTWNSVTDDSKSDSTCWTELLSLKNLRVASSAKEIGSSSASEGKLPPNEVVELALTSSIPSASAALPRLVEKHSRLNPSHLKSCLQKSTRRRSGEQAVRVAMELIDRAYDQFIRRLPIIILEDSTLHPDFGLLVWLMIAESKGYVPSRQILNRLLEIVYEVASCPLKDFLNKDIDCSSDSFSLSLNLPSSALSPNEKPGEEEVVVRSMLLRAQYGGMSCDIDMMLRFARIWRNRFVDARSKPPTSLLCDQWQDVPQFIHEQARRDSHNVVASALSAGNISMLCVGDLCIEGIDFHCSSVVDFLLGRKGLPEAMKERLAGSHDSQWLKGQIKRLIWNHSSGVNHRKPLGGEEKSQRTTACDPTEDIWDDVLKPDFEKYCSNFILNRLAR</sequence>
<dbReference type="Proteomes" id="UP000266841">
    <property type="component" value="Unassembled WGS sequence"/>
</dbReference>
<organism evidence="2 3">
    <name type="scientific">Thalassiosira oceanica</name>
    <name type="common">Marine diatom</name>
    <dbReference type="NCBI Taxonomy" id="159749"/>
    <lineage>
        <taxon>Eukaryota</taxon>
        <taxon>Sar</taxon>
        <taxon>Stramenopiles</taxon>
        <taxon>Ochrophyta</taxon>
        <taxon>Bacillariophyta</taxon>
        <taxon>Coscinodiscophyceae</taxon>
        <taxon>Thalassiosirophycidae</taxon>
        <taxon>Thalassiosirales</taxon>
        <taxon>Thalassiosiraceae</taxon>
        <taxon>Thalassiosira</taxon>
    </lineage>
</organism>
<dbReference type="OrthoDB" id="47990at2759"/>
<comment type="caution">
    <text evidence="2">The sequence shown here is derived from an EMBL/GenBank/DDBJ whole genome shotgun (WGS) entry which is preliminary data.</text>
</comment>
<accession>K0RE75</accession>
<proteinExistence type="predicted"/>
<dbReference type="AlphaFoldDB" id="K0RE75"/>
<gene>
    <name evidence="2" type="ORF">THAOC_28746</name>
</gene>
<keyword evidence="3" id="KW-1185">Reference proteome</keyword>
<feature type="region of interest" description="Disordered" evidence="1">
    <location>
        <begin position="116"/>
        <end position="161"/>
    </location>
</feature>
<reference evidence="2 3" key="1">
    <citation type="journal article" date="2012" name="Genome Biol.">
        <title>Genome and low-iron response of an oceanic diatom adapted to chronic iron limitation.</title>
        <authorList>
            <person name="Lommer M."/>
            <person name="Specht M."/>
            <person name="Roy A.S."/>
            <person name="Kraemer L."/>
            <person name="Andreson R."/>
            <person name="Gutowska M.A."/>
            <person name="Wolf J."/>
            <person name="Bergner S.V."/>
            <person name="Schilhabel M.B."/>
            <person name="Klostermeier U.C."/>
            <person name="Beiko R.G."/>
            <person name="Rosenstiel P."/>
            <person name="Hippler M."/>
            <person name="Laroche J."/>
        </authorList>
    </citation>
    <scope>NUCLEOTIDE SEQUENCE [LARGE SCALE GENOMIC DNA]</scope>
    <source>
        <strain evidence="2 3">CCMP1005</strain>
    </source>
</reference>
<dbReference type="eggNOG" id="ENOG502S5HM">
    <property type="taxonomic scope" value="Eukaryota"/>
</dbReference>
<dbReference type="EMBL" id="AGNL01040572">
    <property type="protein sequence ID" value="EJK52028.1"/>
    <property type="molecule type" value="Genomic_DNA"/>
</dbReference>
<feature type="compositionally biased region" description="Basic and acidic residues" evidence="1">
    <location>
        <begin position="127"/>
        <end position="140"/>
    </location>
</feature>
<dbReference type="OMA" id="QDICIES"/>
<evidence type="ECO:0000256" key="1">
    <source>
        <dbReference type="SAM" id="MobiDB-lite"/>
    </source>
</evidence>
<feature type="compositionally biased region" description="Basic and acidic residues" evidence="1">
    <location>
        <begin position="47"/>
        <end position="60"/>
    </location>
</feature>
<evidence type="ECO:0000313" key="2">
    <source>
        <dbReference type="EMBL" id="EJK52028.1"/>
    </source>
</evidence>